<evidence type="ECO:0000256" key="5">
    <source>
        <dbReference type="ARBA" id="ARBA00022695"/>
    </source>
</evidence>
<evidence type="ECO:0000313" key="14">
    <source>
        <dbReference type="Proteomes" id="UP000502699"/>
    </source>
</evidence>
<name>A0A6G7VCF0_9GAMM</name>
<dbReference type="NCBIfam" id="TIGR01479">
    <property type="entry name" value="GMP_PMI"/>
    <property type="match status" value="1"/>
</dbReference>
<evidence type="ECO:0000259" key="12">
    <source>
        <dbReference type="Pfam" id="PF22640"/>
    </source>
</evidence>
<dbReference type="KEGG" id="cjap:GWK36_05680"/>
<dbReference type="Pfam" id="PF22640">
    <property type="entry name" value="ManC_GMP_beta-helix"/>
    <property type="match status" value="1"/>
</dbReference>
<feature type="domain" description="Mannose-6-phosphate isomerase type II C-terminal" evidence="11">
    <location>
        <begin position="375"/>
        <end position="489"/>
    </location>
</feature>
<dbReference type="InterPro" id="IPR029044">
    <property type="entry name" value="Nucleotide-diphossugar_trans"/>
</dbReference>
<dbReference type="SUPFAM" id="SSF53448">
    <property type="entry name" value="Nucleotide-diphospho-sugar transferases"/>
    <property type="match status" value="1"/>
</dbReference>
<dbReference type="Proteomes" id="UP000502699">
    <property type="component" value="Chromosome"/>
</dbReference>
<dbReference type="InterPro" id="IPR005835">
    <property type="entry name" value="NTP_transferase_dom"/>
</dbReference>
<feature type="domain" description="Nucleotidyl transferase" evidence="10">
    <location>
        <begin position="6"/>
        <end position="310"/>
    </location>
</feature>
<dbReference type="UniPathway" id="UPA00126">
    <property type="reaction ID" value="UER00930"/>
</dbReference>
<keyword evidence="4 13" id="KW-0808">Transferase</keyword>
<dbReference type="CDD" id="cd02213">
    <property type="entry name" value="cupin_PMI_typeII_C"/>
    <property type="match status" value="1"/>
</dbReference>
<dbReference type="PANTHER" id="PTHR46390">
    <property type="entry name" value="MANNOSE-1-PHOSPHATE GUANYLYLTRANSFERASE"/>
    <property type="match status" value="1"/>
</dbReference>
<dbReference type="EMBL" id="CP048029">
    <property type="protein sequence ID" value="QIK37555.1"/>
    <property type="molecule type" value="Genomic_DNA"/>
</dbReference>
<dbReference type="InterPro" id="IPR001538">
    <property type="entry name" value="Man6P_isomerase-2_C"/>
</dbReference>
<dbReference type="AlphaFoldDB" id="A0A6G7VCF0"/>
<comment type="pathway">
    <text evidence="1">Nucleotide-sugar biosynthesis; GDP-alpha-D-mannose biosynthesis; GDP-alpha-D-mannose from alpha-D-mannose 1-phosphate (GTP route): step 1/1.</text>
</comment>
<dbReference type="SUPFAM" id="SSF51182">
    <property type="entry name" value="RmlC-like cupins"/>
    <property type="match status" value="1"/>
</dbReference>
<feature type="domain" description="MannoseP isomerase/GMP-like beta-helix" evidence="12">
    <location>
        <begin position="327"/>
        <end position="368"/>
    </location>
</feature>
<dbReference type="Pfam" id="PF01050">
    <property type="entry name" value="MannoseP_isomer"/>
    <property type="match status" value="1"/>
</dbReference>
<keyword evidence="6" id="KW-0547">Nucleotide-binding</keyword>
<keyword evidence="5 13" id="KW-0548">Nucleotidyltransferase</keyword>
<keyword evidence="14" id="KW-1185">Reference proteome</keyword>
<dbReference type="InterPro" id="IPR014710">
    <property type="entry name" value="RmlC-like_jellyroll"/>
</dbReference>
<evidence type="ECO:0000256" key="7">
    <source>
        <dbReference type="ARBA" id="ARBA00023134"/>
    </source>
</evidence>
<keyword evidence="7" id="KW-0342">GTP-binding</keyword>
<evidence type="ECO:0000313" key="13">
    <source>
        <dbReference type="EMBL" id="QIK37555.1"/>
    </source>
</evidence>
<dbReference type="InterPro" id="IPR054566">
    <property type="entry name" value="ManC/GMP-like_b-helix"/>
</dbReference>
<dbReference type="GO" id="GO:0000271">
    <property type="term" value="P:polysaccharide biosynthetic process"/>
    <property type="evidence" value="ECO:0007669"/>
    <property type="project" value="InterPro"/>
</dbReference>
<gene>
    <name evidence="13" type="ORF">GWK36_05680</name>
</gene>
<dbReference type="InterPro" id="IPR006375">
    <property type="entry name" value="Man1P_GuaTrfase/Man6P_Isoase"/>
</dbReference>
<evidence type="ECO:0000256" key="3">
    <source>
        <dbReference type="ARBA" id="ARBA00012387"/>
    </source>
</evidence>
<protein>
    <recommendedName>
        <fullName evidence="3">mannose-1-phosphate guanylyltransferase</fullName>
        <ecNumber evidence="3">2.7.7.13</ecNumber>
    </recommendedName>
</protein>
<organism evidence="13 14">
    <name type="scientific">Caldichromatium japonicum</name>
    <dbReference type="NCBI Taxonomy" id="2699430"/>
    <lineage>
        <taxon>Bacteria</taxon>
        <taxon>Pseudomonadati</taxon>
        <taxon>Pseudomonadota</taxon>
        <taxon>Gammaproteobacteria</taxon>
        <taxon>Chromatiales</taxon>
        <taxon>Chromatiaceae</taxon>
        <taxon>Caldichromatium</taxon>
    </lineage>
</organism>
<dbReference type="GO" id="GO:0016853">
    <property type="term" value="F:isomerase activity"/>
    <property type="evidence" value="ECO:0007669"/>
    <property type="project" value="UniProtKB-KW"/>
</dbReference>
<reference evidence="14" key="1">
    <citation type="submission" date="2020-01" db="EMBL/GenBank/DDBJ databases">
        <title>Caldichromatium gen. nov., sp. nov., a thermophilic purple sulfur bacterium member of the family Chromatiaceae isolated from Nakabusa hot spring, Japan.</title>
        <authorList>
            <person name="Saini M.K."/>
            <person name="Hanada S."/>
            <person name="Tank M."/>
        </authorList>
    </citation>
    <scope>NUCLEOTIDE SEQUENCE [LARGE SCALE GENOMIC DNA]</scope>
    <source>
        <strain evidence="14">No.7</strain>
    </source>
</reference>
<accession>A0A6G7VCF0</accession>
<evidence type="ECO:0000256" key="8">
    <source>
        <dbReference type="ARBA" id="ARBA00047343"/>
    </source>
</evidence>
<evidence type="ECO:0000256" key="2">
    <source>
        <dbReference type="ARBA" id="ARBA00006115"/>
    </source>
</evidence>
<evidence type="ECO:0000256" key="9">
    <source>
        <dbReference type="RuleBase" id="RU004190"/>
    </source>
</evidence>
<dbReference type="CDD" id="cd02509">
    <property type="entry name" value="GDP-M1P_Guanylyltransferase"/>
    <property type="match status" value="1"/>
</dbReference>
<dbReference type="GO" id="GO:0009298">
    <property type="term" value="P:GDP-mannose biosynthetic process"/>
    <property type="evidence" value="ECO:0007669"/>
    <property type="project" value="UniProtKB-UniPathway"/>
</dbReference>
<dbReference type="RefSeq" id="WP_166270321.1">
    <property type="nucleotide sequence ID" value="NZ_CP048029.1"/>
</dbReference>
<evidence type="ECO:0000259" key="10">
    <source>
        <dbReference type="Pfam" id="PF00483"/>
    </source>
</evidence>
<dbReference type="EC" id="2.7.7.13" evidence="3"/>
<dbReference type="InterPro" id="IPR049577">
    <property type="entry name" value="GMPP_N"/>
</dbReference>
<evidence type="ECO:0000256" key="1">
    <source>
        <dbReference type="ARBA" id="ARBA00004823"/>
    </source>
</evidence>
<comment type="catalytic activity">
    <reaction evidence="8">
        <text>alpha-D-mannose 1-phosphate + GTP + H(+) = GDP-alpha-D-mannose + diphosphate</text>
        <dbReference type="Rhea" id="RHEA:15229"/>
        <dbReference type="ChEBI" id="CHEBI:15378"/>
        <dbReference type="ChEBI" id="CHEBI:33019"/>
        <dbReference type="ChEBI" id="CHEBI:37565"/>
        <dbReference type="ChEBI" id="CHEBI:57527"/>
        <dbReference type="ChEBI" id="CHEBI:58409"/>
        <dbReference type="EC" id="2.7.7.13"/>
    </reaction>
</comment>
<evidence type="ECO:0000256" key="4">
    <source>
        <dbReference type="ARBA" id="ARBA00022679"/>
    </source>
</evidence>
<dbReference type="Gene3D" id="2.60.120.10">
    <property type="entry name" value="Jelly Rolls"/>
    <property type="match status" value="1"/>
</dbReference>
<dbReference type="FunFam" id="2.60.120.10:FF:000032">
    <property type="entry name" value="Mannose-1-phosphate guanylyltransferase/mannose-6-phosphate isomerase"/>
    <property type="match status" value="1"/>
</dbReference>
<dbReference type="InterPro" id="IPR011051">
    <property type="entry name" value="RmlC_Cupin_sf"/>
</dbReference>
<dbReference type="GO" id="GO:0004475">
    <property type="term" value="F:mannose-1-phosphate guanylyltransferase (GTP) activity"/>
    <property type="evidence" value="ECO:0007669"/>
    <property type="project" value="UniProtKB-EC"/>
</dbReference>
<dbReference type="FunFam" id="3.90.550.10:FF:000046">
    <property type="entry name" value="Mannose-1-phosphate guanylyltransferase (GDP)"/>
    <property type="match status" value="1"/>
</dbReference>
<keyword evidence="13" id="KW-0413">Isomerase</keyword>
<dbReference type="Gene3D" id="3.90.550.10">
    <property type="entry name" value="Spore Coat Polysaccharide Biosynthesis Protein SpsA, Chain A"/>
    <property type="match status" value="1"/>
</dbReference>
<dbReference type="Pfam" id="PF00483">
    <property type="entry name" value="NTP_transferase"/>
    <property type="match status" value="1"/>
</dbReference>
<proteinExistence type="inferred from homology"/>
<sequence length="501" mass="55738">MTPLQPVILSGGAGTRLWPLSREAYPKQFLPLTSQHSMLQETVRRLDGLVEEHPGYEIDLRDPIVVCNESHRFLVAEQLRLINRRPQTIVLEPKGRNTAPALTLATQVALRTGEDPVLLVMPADHCIRDARAFRAAVADAYRLAAEGAVVTFGIVPSKPETGYGYIRRGAAIERSGLAGKAFKLDGFVEKPDAETANGYLATGDYFWNSGLFVLCASVWLGLIERFRPDIARATAQTMEASRQNGEFLRLDAETFGACPADSIDYAVMEPLARAAQGEEELPRPIVMPLEVGWSDVGAWSALWEVREQDESGNVLDGDTFVHHACDNLLIAKHRIVAAIGVKDLIIVETADAVLVASKDAAQDVKAVTQFLQKQQRGEYIQHQCVHRPWGEYESIRRGARYQVKRLTVKPGESLSLQMHHHRAEHWIVVSGTARVTRGDETFLLTENQSTYIPVGVRHRLENPGRIPLEIIEVQSGSYLGEDDILRFEDLYNRDPSEPVRG</sequence>
<dbReference type="GO" id="GO:0005525">
    <property type="term" value="F:GTP binding"/>
    <property type="evidence" value="ECO:0007669"/>
    <property type="project" value="UniProtKB-KW"/>
</dbReference>
<evidence type="ECO:0000256" key="6">
    <source>
        <dbReference type="ARBA" id="ARBA00022741"/>
    </source>
</evidence>
<dbReference type="PANTHER" id="PTHR46390:SF1">
    <property type="entry name" value="MANNOSE-1-PHOSPHATE GUANYLYLTRANSFERASE"/>
    <property type="match status" value="1"/>
</dbReference>
<evidence type="ECO:0000259" key="11">
    <source>
        <dbReference type="Pfam" id="PF01050"/>
    </source>
</evidence>
<comment type="similarity">
    <text evidence="2 9">Belongs to the mannose-6-phosphate isomerase type 2 family.</text>
</comment>
<dbReference type="InterPro" id="IPR051161">
    <property type="entry name" value="Mannose-6P_isomerase_type2"/>
</dbReference>